<reference evidence="1 2" key="1">
    <citation type="submission" date="2016-10" db="EMBL/GenBank/DDBJ databases">
        <title>Reductive evolution of mitochondrial metabolism and differential evolution of invasion-related proteins in Cryptosporidium.</title>
        <authorList>
            <person name="Liu S."/>
            <person name="Roellig D.M."/>
            <person name="Guo Y."/>
            <person name="Li N."/>
            <person name="Frace M.A."/>
            <person name="Tang K."/>
            <person name="Zhang L."/>
            <person name="Feng Y."/>
            <person name="Xiao L."/>
        </authorList>
    </citation>
    <scope>NUCLEOTIDE SEQUENCE [LARGE SCALE GENOMIC DNA]</scope>
    <source>
        <strain evidence="1">30847</strain>
    </source>
</reference>
<gene>
    <name evidence="1" type="ORF">cand_011110</name>
</gene>
<sequence>MKGLDESILNIRSDYLEDCISNNIDKKSGTEISEVVYNDSDPDINIELVHNEEVSNKNTTIISEKLEVKTTKKYKKNLIWDGPRWDLAYFDPTMSKREMKKLRYYEGLFKKIDNSGIKGEVSINYKEKIKGRNSKNKKHILSFLEENLGIEMQNLHENTIKDTKVTDVEDLLLTPSKDKYKQNDLCNSGRYITDKDKVVCESTTKSLSSNDPTIDRDNSSKRRISIDWRMRLLNRTNLTNTISESNN</sequence>
<accession>A0A1J4MQ26</accession>
<dbReference type="VEuPathDB" id="CryptoDB:cand_011110"/>
<proteinExistence type="predicted"/>
<dbReference type="OrthoDB" id="342883at2759"/>
<dbReference type="AlphaFoldDB" id="A0A1J4MQ26"/>
<name>A0A1J4MQ26_9CRYT</name>
<evidence type="ECO:0000313" key="1">
    <source>
        <dbReference type="EMBL" id="OII76353.1"/>
    </source>
</evidence>
<dbReference type="EMBL" id="LRBS01000067">
    <property type="protein sequence ID" value="OII76353.1"/>
    <property type="molecule type" value="Genomic_DNA"/>
</dbReference>
<dbReference type="GeneID" id="92365296"/>
<dbReference type="RefSeq" id="XP_067068199.1">
    <property type="nucleotide sequence ID" value="XM_067211350.1"/>
</dbReference>
<dbReference type="Proteomes" id="UP000186804">
    <property type="component" value="Unassembled WGS sequence"/>
</dbReference>
<protein>
    <submittedName>
        <fullName evidence="1">Uncharacterized protein</fullName>
    </submittedName>
</protein>
<comment type="caution">
    <text evidence="1">The sequence shown here is derived from an EMBL/GenBank/DDBJ whole genome shotgun (WGS) entry which is preliminary data.</text>
</comment>
<keyword evidence="2" id="KW-1185">Reference proteome</keyword>
<organism evidence="1 2">
    <name type="scientific">Cryptosporidium andersoni</name>
    <dbReference type="NCBI Taxonomy" id="117008"/>
    <lineage>
        <taxon>Eukaryota</taxon>
        <taxon>Sar</taxon>
        <taxon>Alveolata</taxon>
        <taxon>Apicomplexa</taxon>
        <taxon>Conoidasida</taxon>
        <taxon>Coccidia</taxon>
        <taxon>Eucoccidiorida</taxon>
        <taxon>Eimeriorina</taxon>
        <taxon>Cryptosporidiidae</taxon>
        <taxon>Cryptosporidium</taxon>
    </lineage>
</organism>
<evidence type="ECO:0000313" key="2">
    <source>
        <dbReference type="Proteomes" id="UP000186804"/>
    </source>
</evidence>